<proteinExistence type="predicted"/>
<feature type="region of interest" description="Disordered" evidence="1">
    <location>
        <begin position="87"/>
        <end position="110"/>
    </location>
</feature>
<evidence type="ECO:0000313" key="2">
    <source>
        <dbReference type="EMBL" id="CAA7410012.1"/>
    </source>
</evidence>
<dbReference type="OrthoDB" id="654204at2759"/>
<evidence type="ECO:0000313" key="3">
    <source>
        <dbReference type="Proteomes" id="UP000663760"/>
    </source>
</evidence>
<sequence>MAKEIPELDYWRKFFRCATPDIFHVIDQAIRVAAADSPAELCRRRDRIAEKLFSPHPPELSRCDEPTRNGLPEKKVDLDRIGREKQIKAGSNGGAPQAGEAVTDPTKTETRSQIIRDILKITETLLQDKALMTTDDAAEMAVRDKVENSKRKLHAGYQKASDAKKMRMVHIVSLKDAPKPGPDPKEPRRWR</sequence>
<evidence type="ECO:0000256" key="1">
    <source>
        <dbReference type="SAM" id="MobiDB-lite"/>
    </source>
</evidence>
<dbReference type="Proteomes" id="UP000663760">
    <property type="component" value="Chromosome 17"/>
</dbReference>
<reference evidence="2" key="1">
    <citation type="submission" date="2020-02" db="EMBL/GenBank/DDBJ databases">
        <authorList>
            <person name="Scholz U."/>
            <person name="Mascher M."/>
            <person name="Fiebig A."/>
        </authorList>
    </citation>
    <scope>NUCLEOTIDE SEQUENCE</scope>
</reference>
<dbReference type="PANTHER" id="PTHR46554:SF5">
    <property type="entry name" value="OS10G0327400 PROTEIN"/>
    <property type="match status" value="1"/>
</dbReference>
<dbReference type="AlphaFoldDB" id="A0A7I8LJH7"/>
<dbReference type="PANTHER" id="PTHR46554">
    <property type="entry name" value="MEDIATOR OF RNA POLYMERASE II TRANSCRIPTION SUBUNIT 26A-RELATED"/>
    <property type="match status" value="1"/>
</dbReference>
<dbReference type="EMBL" id="LR746280">
    <property type="protein sequence ID" value="CAA7410012.1"/>
    <property type="molecule type" value="Genomic_DNA"/>
</dbReference>
<organism evidence="2 3">
    <name type="scientific">Spirodela intermedia</name>
    <name type="common">Intermediate duckweed</name>
    <dbReference type="NCBI Taxonomy" id="51605"/>
    <lineage>
        <taxon>Eukaryota</taxon>
        <taxon>Viridiplantae</taxon>
        <taxon>Streptophyta</taxon>
        <taxon>Embryophyta</taxon>
        <taxon>Tracheophyta</taxon>
        <taxon>Spermatophyta</taxon>
        <taxon>Magnoliopsida</taxon>
        <taxon>Liliopsida</taxon>
        <taxon>Araceae</taxon>
        <taxon>Lemnoideae</taxon>
        <taxon>Spirodela</taxon>
    </lineage>
</organism>
<protein>
    <submittedName>
        <fullName evidence="2">Uncharacterized protein</fullName>
    </submittedName>
</protein>
<keyword evidence="3" id="KW-1185">Reference proteome</keyword>
<gene>
    <name evidence="2" type="ORF">SI8410_17020690</name>
</gene>
<accession>A0A7I8LJH7</accession>
<name>A0A7I8LJH7_SPIIN</name>